<accession>A0A3S0ZUI0</accession>
<feature type="non-terminal residue" evidence="1">
    <location>
        <position position="1"/>
    </location>
</feature>
<evidence type="ECO:0000313" key="1">
    <source>
        <dbReference type="EMBL" id="RUS83132.1"/>
    </source>
</evidence>
<name>A0A3S0ZUI0_ELYCH</name>
<evidence type="ECO:0000313" key="2">
    <source>
        <dbReference type="Proteomes" id="UP000271974"/>
    </source>
</evidence>
<sequence length="156" mass="17770">NVSDLLHLFYVEHLVHPQAIVLFTETVHHRLRLAELVWPRQLVLGHQGFLSLAVRRRSVFMDRKKLNGFLVPAVSLGQGDFLADFLCVRRGGRLHLNLPHEDRVHPKVKHNRLAERPVDVRLEDDLDPVDVLALALALNVLVDPLLAHVLQVLVLL</sequence>
<organism evidence="1 2">
    <name type="scientific">Elysia chlorotica</name>
    <name type="common">Eastern emerald elysia</name>
    <name type="synonym">Sea slug</name>
    <dbReference type="NCBI Taxonomy" id="188477"/>
    <lineage>
        <taxon>Eukaryota</taxon>
        <taxon>Metazoa</taxon>
        <taxon>Spiralia</taxon>
        <taxon>Lophotrochozoa</taxon>
        <taxon>Mollusca</taxon>
        <taxon>Gastropoda</taxon>
        <taxon>Heterobranchia</taxon>
        <taxon>Euthyneura</taxon>
        <taxon>Panpulmonata</taxon>
        <taxon>Sacoglossa</taxon>
        <taxon>Placobranchoidea</taxon>
        <taxon>Plakobranchidae</taxon>
        <taxon>Elysia</taxon>
    </lineage>
</organism>
<dbReference type="Proteomes" id="UP000271974">
    <property type="component" value="Unassembled WGS sequence"/>
</dbReference>
<keyword evidence="2" id="KW-1185">Reference proteome</keyword>
<comment type="caution">
    <text evidence="1">The sequence shown here is derived from an EMBL/GenBank/DDBJ whole genome shotgun (WGS) entry which is preliminary data.</text>
</comment>
<proteinExistence type="predicted"/>
<dbReference type="AlphaFoldDB" id="A0A3S0ZUI0"/>
<reference evidence="1 2" key="1">
    <citation type="submission" date="2019-01" db="EMBL/GenBank/DDBJ databases">
        <title>A draft genome assembly of the solar-powered sea slug Elysia chlorotica.</title>
        <authorList>
            <person name="Cai H."/>
            <person name="Li Q."/>
            <person name="Fang X."/>
            <person name="Li J."/>
            <person name="Curtis N.E."/>
            <person name="Altenburger A."/>
            <person name="Shibata T."/>
            <person name="Feng M."/>
            <person name="Maeda T."/>
            <person name="Schwartz J.A."/>
            <person name="Shigenobu S."/>
            <person name="Lundholm N."/>
            <person name="Nishiyama T."/>
            <person name="Yang H."/>
            <person name="Hasebe M."/>
            <person name="Li S."/>
            <person name="Pierce S.K."/>
            <person name="Wang J."/>
        </authorList>
    </citation>
    <scope>NUCLEOTIDE SEQUENCE [LARGE SCALE GENOMIC DNA]</scope>
    <source>
        <strain evidence="1">EC2010</strain>
        <tissue evidence="1">Whole organism of an adult</tissue>
    </source>
</reference>
<dbReference type="EMBL" id="RQTK01000257">
    <property type="protein sequence ID" value="RUS83132.1"/>
    <property type="molecule type" value="Genomic_DNA"/>
</dbReference>
<feature type="non-terminal residue" evidence="1">
    <location>
        <position position="156"/>
    </location>
</feature>
<protein>
    <submittedName>
        <fullName evidence="1">Uncharacterized protein</fullName>
    </submittedName>
</protein>
<gene>
    <name evidence="1" type="ORF">EGW08_009121</name>
</gene>